<dbReference type="GO" id="GO:0046872">
    <property type="term" value="F:metal ion binding"/>
    <property type="evidence" value="ECO:0007669"/>
    <property type="project" value="UniProtKB-KW"/>
</dbReference>
<dbReference type="InterPro" id="IPR000760">
    <property type="entry name" value="Inositol_monophosphatase-like"/>
</dbReference>
<dbReference type="SUPFAM" id="SSF56655">
    <property type="entry name" value="Carbohydrate phosphatase"/>
    <property type="match status" value="1"/>
</dbReference>
<organism evidence="2 3">
    <name type="scientific">Prosthecochloris vibrioformis</name>
    <name type="common">Chlorobium vibrioforme</name>
    <dbReference type="NCBI Taxonomy" id="1098"/>
    <lineage>
        <taxon>Bacteria</taxon>
        <taxon>Pseudomonadati</taxon>
        <taxon>Chlorobiota</taxon>
        <taxon>Chlorobiia</taxon>
        <taxon>Chlorobiales</taxon>
        <taxon>Chlorobiaceae</taxon>
        <taxon>Prosthecochloris</taxon>
    </lineage>
</organism>
<keyword evidence="3" id="KW-1185">Reference proteome</keyword>
<dbReference type="EMBL" id="VDCI01000001">
    <property type="protein sequence ID" value="TNJ38012.1"/>
    <property type="molecule type" value="Genomic_DNA"/>
</dbReference>
<feature type="binding site" evidence="1">
    <location>
        <position position="88"/>
    </location>
    <ligand>
        <name>Mg(2+)</name>
        <dbReference type="ChEBI" id="CHEBI:18420"/>
        <label>1</label>
        <note>catalytic</note>
    </ligand>
</feature>
<evidence type="ECO:0000256" key="1">
    <source>
        <dbReference type="PIRSR" id="PIRSR600760-2"/>
    </source>
</evidence>
<dbReference type="Gene3D" id="3.40.190.80">
    <property type="match status" value="1"/>
</dbReference>
<dbReference type="Pfam" id="PF00459">
    <property type="entry name" value="Inositol_P"/>
    <property type="match status" value="1"/>
</dbReference>
<name>A0A5C4S494_PROVB</name>
<feature type="binding site" evidence="1">
    <location>
        <position position="91"/>
    </location>
    <ligand>
        <name>Mg(2+)</name>
        <dbReference type="ChEBI" id="CHEBI:18420"/>
        <label>1</label>
        <note>catalytic</note>
    </ligand>
</feature>
<comment type="caution">
    <text evidence="2">The sequence shown here is derived from an EMBL/GenBank/DDBJ whole genome shotgun (WGS) entry which is preliminary data.</text>
</comment>
<reference evidence="2 3" key="1">
    <citation type="submission" date="2019-05" db="EMBL/GenBank/DDBJ databases">
        <title>Draft Whole-Genome sequence of the green sulfur bacterium Prosthecochloris vibrioformis DSM 260.</title>
        <authorList>
            <person name="Meyer T.E."/>
            <person name="Kyndt J.A."/>
        </authorList>
    </citation>
    <scope>NUCLEOTIDE SEQUENCE [LARGE SCALE GENOMIC DNA]</scope>
    <source>
        <strain evidence="2 3">DSM 260</strain>
    </source>
</reference>
<sequence length="267" mass="28677">MMFSSPELKYAVEAVMKAGRSLLEASGSDSLRVSSFRHDGLPVTEAEQLASAAIAEHLRPYGAGILGRGFAVPPYSDRKAWNACWLVDPLDRPGAFLNHDRDIAVTVALMDSFAPVIGVVYAPMLDDMYLTSPSYGAWYIDGIREAVESGFSLASVARQLIPKEQGGRYRIINGCGEAGEALDDFLAQLEEKRPCMEVVHCQGALGYTAVAAGEAEMYICGGGAMEWQTSAGHALLNATGKSLTIMDGGGELHYNKEELIHPPFIAS</sequence>
<dbReference type="GO" id="GO:0008934">
    <property type="term" value="F:inositol monophosphate 1-phosphatase activity"/>
    <property type="evidence" value="ECO:0007669"/>
    <property type="project" value="TreeGrafter"/>
</dbReference>
<evidence type="ECO:0008006" key="4">
    <source>
        <dbReference type="Google" id="ProtNLM"/>
    </source>
</evidence>
<comment type="cofactor">
    <cofactor evidence="1">
        <name>Mg(2+)</name>
        <dbReference type="ChEBI" id="CHEBI:18420"/>
    </cofactor>
</comment>
<feature type="binding site" evidence="1">
    <location>
        <position position="90"/>
    </location>
    <ligand>
        <name>Mg(2+)</name>
        <dbReference type="ChEBI" id="CHEBI:18420"/>
        <label>2</label>
    </ligand>
</feature>
<gene>
    <name evidence="2" type="ORF">FGF68_02205</name>
</gene>
<evidence type="ECO:0000313" key="3">
    <source>
        <dbReference type="Proteomes" id="UP000309544"/>
    </source>
</evidence>
<dbReference type="GO" id="GO:0007165">
    <property type="term" value="P:signal transduction"/>
    <property type="evidence" value="ECO:0007669"/>
    <property type="project" value="TreeGrafter"/>
</dbReference>
<dbReference type="RefSeq" id="WP_139626153.1">
    <property type="nucleotide sequence ID" value="NZ_VDCI01000001.1"/>
</dbReference>
<dbReference type="Proteomes" id="UP000309544">
    <property type="component" value="Unassembled WGS sequence"/>
</dbReference>
<keyword evidence="1" id="KW-0460">Magnesium</keyword>
<dbReference type="GO" id="GO:0006020">
    <property type="term" value="P:inositol metabolic process"/>
    <property type="evidence" value="ECO:0007669"/>
    <property type="project" value="TreeGrafter"/>
</dbReference>
<keyword evidence="1" id="KW-0479">Metal-binding</keyword>
<dbReference type="AlphaFoldDB" id="A0A5C4S494"/>
<proteinExistence type="predicted"/>
<dbReference type="PANTHER" id="PTHR20854:SF4">
    <property type="entry name" value="INOSITOL-1-MONOPHOSPHATASE-RELATED"/>
    <property type="match status" value="1"/>
</dbReference>
<dbReference type="PANTHER" id="PTHR20854">
    <property type="entry name" value="INOSITOL MONOPHOSPHATASE"/>
    <property type="match status" value="1"/>
</dbReference>
<evidence type="ECO:0000313" key="2">
    <source>
        <dbReference type="EMBL" id="TNJ38012.1"/>
    </source>
</evidence>
<dbReference type="Gene3D" id="3.30.540.10">
    <property type="entry name" value="Fructose-1,6-Bisphosphatase, subunit A, domain 1"/>
    <property type="match status" value="1"/>
</dbReference>
<accession>A0A5C4S494</accession>
<protein>
    <recommendedName>
        <fullName evidence="4">3'(2'),5'-bisphosphate nucleotidase CysQ</fullName>
    </recommendedName>
</protein>